<dbReference type="PROSITE" id="PS00523">
    <property type="entry name" value="SULFATASE_1"/>
    <property type="match status" value="1"/>
</dbReference>
<dbReference type="Pfam" id="PF00884">
    <property type="entry name" value="Sulfatase"/>
    <property type="match status" value="1"/>
</dbReference>
<evidence type="ECO:0000256" key="2">
    <source>
        <dbReference type="ARBA" id="ARBA00008779"/>
    </source>
</evidence>
<keyword evidence="5" id="KW-0106">Calcium</keyword>
<dbReference type="Proteomes" id="UP000051574">
    <property type="component" value="Unassembled WGS sequence"/>
</dbReference>
<protein>
    <recommendedName>
        <fullName evidence="8">Sulfatase N-terminal domain-containing protein</fullName>
    </recommendedName>
</protein>
<sequence length="534" mass="59953">MTLMSTRFCVIYVCFCLFTGYTECTNGSKQHPHIIFIMADDLGFNDVGFHGSSQIPTPNIDALAYSGVILNNYYVAPICTPSRSALMTGKYPIHTGMQHTVLYGAEPRGLPLTEVLLPEYLKKLGYTNRIVGKWHLGSWKLEYTPMFRGFESHLGFWTGHHDYNDHTAMETPGWGLDMRRDTNVAWDLHGQYSTDVFTKEAVHLIATHNQSKPLFLYLAHAAVHSGNPYNPLAAPDDIVAKFTNINEYNRRRFAGMLTKLDESVGKVAEALAKAKMLENSIIVFSTDNGGPAAGFNLNAASNWPLRGVKNTLWEGGIRGAGFIWSPLINQSKRVSNQMMHITDWLPTLLAATNEKSSRIPQNIDGINVWTAISDNLASPRTEILHNIDDIYGNAALTIENWKALQGTTYNGEWDNWYGPSGRDENYNTTMVRFSLAGQALQSINKCATEEEMNKIRQEAEIKCEPIQKTPCKPLEEPCLFNIQEDPCEVQNLAKVHPAILKKLLIRLRELNSTVIPPGNLPVDLRADPKYWDYT</sequence>
<reference evidence="9 10" key="1">
    <citation type="submission" date="2015-09" db="EMBL/GenBank/DDBJ databases">
        <title>Draft genome of the scarab beetle Oryctes borbonicus.</title>
        <authorList>
            <person name="Meyer J.M."/>
            <person name="Markov G.V."/>
            <person name="Baskaran P."/>
            <person name="Herrmann M."/>
            <person name="Sommer R.J."/>
            <person name="Roedelsperger C."/>
        </authorList>
    </citation>
    <scope>NUCLEOTIDE SEQUENCE [LARGE SCALE GENOMIC DNA]</scope>
    <source>
        <strain evidence="9">OB123</strain>
        <tissue evidence="9">Whole animal</tissue>
    </source>
</reference>
<proteinExistence type="inferred from homology"/>
<name>A0A0T6B214_9SCAR</name>
<dbReference type="InterPro" id="IPR024607">
    <property type="entry name" value="Sulfatase_CS"/>
</dbReference>
<accession>A0A0T6B214</accession>
<dbReference type="OrthoDB" id="103349at2759"/>
<dbReference type="InterPro" id="IPR017850">
    <property type="entry name" value="Alkaline_phosphatase_core_sf"/>
</dbReference>
<feature type="domain" description="Sulfatase N-terminal" evidence="8">
    <location>
        <begin position="32"/>
        <end position="353"/>
    </location>
</feature>
<evidence type="ECO:0000256" key="7">
    <source>
        <dbReference type="SAM" id="SignalP"/>
    </source>
</evidence>
<dbReference type="Gene3D" id="3.30.1120.10">
    <property type="match status" value="1"/>
</dbReference>
<dbReference type="AlphaFoldDB" id="A0A0T6B214"/>
<dbReference type="PANTHER" id="PTHR10342:SF273">
    <property type="entry name" value="RE14504P"/>
    <property type="match status" value="1"/>
</dbReference>
<gene>
    <name evidence="9" type="ORF">AMK59_5046</name>
</gene>
<dbReference type="SUPFAM" id="SSF53649">
    <property type="entry name" value="Alkaline phosphatase-like"/>
    <property type="match status" value="1"/>
</dbReference>
<evidence type="ECO:0000313" key="10">
    <source>
        <dbReference type="Proteomes" id="UP000051574"/>
    </source>
</evidence>
<dbReference type="PANTHER" id="PTHR10342">
    <property type="entry name" value="ARYLSULFATASE"/>
    <property type="match status" value="1"/>
</dbReference>
<feature type="signal peptide" evidence="7">
    <location>
        <begin position="1"/>
        <end position="24"/>
    </location>
</feature>
<dbReference type="EMBL" id="LJIG01016161">
    <property type="protein sequence ID" value="KRT81432.1"/>
    <property type="molecule type" value="Genomic_DNA"/>
</dbReference>
<dbReference type="InterPro" id="IPR000917">
    <property type="entry name" value="Sulfatase_N"/>
</dbReference>
<keyword evidence="6" id="KW-0325">Glycoprotein</keyword>
<dbReference type="CDD" id="cd16029">
    <property type="entry name" value="4-S"/>
    <property type="match status" value="1"/>
</dbReference>
<feature type="non-terminal residue" evidence="9">
    <location>
        <position position="534"/>
    </location>
</feature>
<keyword evidence="4" id="KW-0378">Hydrolase</keyword>
<keyword evidence="3" id="KW-0479">Metal-binding</keyword>
<comment type="cofactor">
    <cofactor evidence="1">
        <name>Ca(2+)</name>
        <dbReference type="ChEBI" id="CHEBI:29108"/>
    </cofactor>
</comment>
<dbReference type="Gene3D" id="3.40.720.10">
    <property type="entry name" value="Alkaline Phosphatase, subunit A"/>
    <property type="match status" value="1"/>
</dbReference>
<keyword evidence="7" id="KW-0732">Signal</keyword>
<evidence type="ECO:0000313" key="9">
    <source>
        <dbReference type="EMBL" id="KRT81432.1"/>
    </source>
</evidence>
<feature type="chain" id="PRO_5006668284" description="Sulfatase N-terminal domain-containing protein" evidence="7">
    <location>
        <begin position="25"/>
        <end position="534"/>
    </location>
</feature>
<comment type="similarity">
    <text evidence="2">Belongs to the sulfatase family.</text>
</comment>
<evidence type="ECO:0000256" key="6">
    <source>
        <dbReference type="ARBA" id="ARBA00023180"/>
    </source>
</evidence>
<dbReference type="GO" id="GO:0046872">
    <property type="term" value="F:metal ion binding"/>
    <property type="evidence" value="ECO:0007669"/>
    <property type="project" value="UniProtKB-KW"/>
</dbReference>
<dbReference type="InterPro" id="IPR047115">
    <property type="entry name" value="ARSB"/>
</dbReference>
<evidence type="ECO:0000256" key="5">
    <source>
        <dbReference type="ARBA" id="ARBA00022837"/>
    </source>
</evidence>
<evidence type="ECO:0000256" key="3">
    <source>
        <dbReference type="ARBA" id="ARBA00022723"/>
    </source>
</evidence>
<organism evidence="9 10">
    <name type="scientific">Oryctes borbonicus</name>
    <dbReference type="NCBI Taxonomy" id="1629725"/>
    <lineage>
        <taxon>Eukaryota</taxon>
        <taxon>Metazoa</taxon>
        <taxon>Ecdysozoa</taxon>
        <taxon>Arthropoda</taxon>
        <taxon>Hexapoda</taxon>
        <taxon>Insecta</taxon>
        <taxon>Pterygota</taxon>
        <taxon>Neoptera</taxon>
        <taxon>Endopterygota</taxon>
        <taxon>Coleoptera</taxon>
        <taxon>Polyphaga</taxon>
        <taxon>Scarabaeiformia</taxon>
        <taxon>Scarabaeidae</taxon>
        <taxon>Dynastinae</taxon>
        <taxon>Oryctes</taxon>
    </lineage>
</organism>
<evidence type="ECO:0000256" key="1">
    <source>
        <dbReference type="ARBA" id="ARBA00001913"/>
    </source>
</evidence>
<evidence type="ECO:0000256" key="4">
    <source>
        <dbReference type="ARBA" id="ARBA00022801"/>
    </source>
</evidence>
<dbReference type="GO" id="GO:0008484">
    <property type="term" value="F:sulfuric ester hydrolase activity"/>
    <property type="evidence" value="ECO:0007669"/>
    <property type="project" value="InterPro"/>
</dbReference>
<evidence type="ECO:0000259" key="8">
    <source>
        <dbReference type="Pfam" id="PF00884"/>
    </source>
</evidence>
<comment type="caution">
    <text evidence="9">The sequence shown here is derived from an EMBL/GenBank/DDBJ whole genome shotgun (WGS) entry which is preliminary data.</text>
</comment>
<keyword evidence="10" id="KW-1185">Reference proteome</keyword>